<sequence length="273" mass="30447">MPELPEVEVTRLGVSPYLVEQRVTGLVLRRAGLRWPFPADLAQKVVGQTVQSTGRRGKYLLIVFKKGTLIIHLGMSGHIRILPIHTPAQLHDHMDIVLGEQLLRLTDPRRFGAVLWHDAADGAIEQYPLLQRLGMEPLTEQFNGAVLYTATRHRKIAVKQMLLAGDVVVGVGNIYASESLFISGINPYTPSSELTLARYKKLALAIQKILADAITKGGSSLRDFVGVDGQSGYFQQNYYVYDRTGLPCRKCNTLIQQVKQGQRSTFYCVKCQK</sequence>
<keyword evidence="6 15" id="KW-0863">Zinc-finger</keyword>
<dbReference type="SMART" id="SM01232">
    <property type="entry name" value="H2TH"/>
    <property type="match status" value="1"/>
</dbReference>
<feature type="active site" description="Schiff-base intermediate with DNA" evidence="15">
    <location>
        <position position="2"/>
    </location>
</feature>
<evidence type="ECO:0000256" key="11">
    <source>
        <dbReference type="ARBA" id="ARBA00023239"/>
    </source>
</evidence>
<dbReference type="SUPFAM" id="SSF57716">
    <property type="entry name" value="Glucocorticoid receptor-like (DNA-binding domain)"/>
    <property type="match status" value="1"/>
</dbReference>
<dbReference type="InterPro" id="IPR000214">
    <property type="entry name" value="Znf_DNA_glyclase/AP_lyase"/>
</dbReference>
<evidence type="ECO:0000256" key="8">
    <source>
        <dbReference type="ARBA" id="ARBA00022833"/>
    </source>
</evidence>
<dbReference type="GO" id="GO:0003684">
    <property type="term" value="F:damaged DNA binding"/>
    <property type="evidence" value="ECO:0007669"/>
    <property type="project" value="InterPro"/>
</dbReference>
<dbReference type="NCBIfam" id="TIGR00577">
    <property type="entry name" value="fpg"/>
    <property type="match status" value="1"/>
</dbReference>
<dbReference type="PROSITE" id="PS01242">
    <property type="entry name" value="ZF_FPG_1"/>
    <property type="match status" value="1"/>
</dbReference>
<dbReference type="Proteomes" id="UP000237839">
    <property type="component" value="Unassembled WGS sequence"/>
</dbReference>
<evidence type="ECO:0000259" key="16">
    <source>
        <dbReference type="PROSITE" id="PS51066"/>
    </source>
</evidence>
<evidence type="ECO:0000256" key="13">
    <source>
        <dbReference type="ARBA" id="ARBA00023295"/>
    </source>
</evidence>
<feature type="binding site" evidence="15">
    <location>
        <position position="154"/>
    </location>
    <ligand>
        <name>DNA</name>
        <dbReference type="ChEBI" id="CHEBI:16991"/>
    </ligand>
</feature>
<dbReference type="EMBL" id="PUGF01000005">
    <property type="protein sequence ID" value="PRC93770.1"/>
    <property type="molecule type" value="Genomic_DNA"/>
</dbReference>
<dbReference type="GO" id="GO:0006284">
    <property type="term" value="P:base-excision repair"/>
    <property type="evidence" value="ECO:0007669"/>
    <property type="project" value="InterPro"/>
</dbReference>
<comment type="catalytic activity">
    <reaction evidence="1 15">
        <text>Hydrolysis of DNA containing ring-opened 7-methylguanine residues, releasing 2,6-diamino-4-hydroxy-5-(N-methyl)formamidopyrimidine.</text>
        <dbReference type="EC" id="3.2.2.23"/>
    </reaction>
</comment>
<dbReference type="NCBIfam" id="NF002211">
    <property type="entry name" value="PRK01103.1"/>
    <property type="match status" value="1"/>
</dbReference>
<proteinExistence type="inferred from homology"/>
<dbReference type="PROSITE" id="PS51068">
    <property type="entry name" value="FPG_CAT"/>
    <property type="match status" value="1"/>
</dbReference>
<evidence type="ECO:0000256" key="2">
    <source>
        <dbReference type="ARBA" id="ARBA00009409"/>
    </source>
</evidence>
<keyword evidence="13 15" id="KW-0326">Glycosidase</keyword>
<evidence type="ECO:0000256" key="12">
    <source>
        <dbReference type="ARBA" id="ARBA00023268"/>
    </source>
</evidence>
<dbReference type="InterPro" id="IPR015887">
    <property type="entry name" value="DNA_glyclase_Znf_dom_DNA_BS"/>
</dbReference>
<organism evidence="18 19">
    <name type="scientific">Solimicrobium silvestre</name>
    <dbReference type="NCBI Taxonomy" id="2099400"/>
    <lineage>
        <taxon>Bacteria</taxon>
        <taxon>Pseudomonadati</taxon>
        <taxon>Pseudomonadota</taxon>
        <taxon>Betaproteobacteria</taxon>
        <taxon>Burkholderiales</taxon>
        <taxon>Oxalobacteraceae</taxon>
        <taxon>Solimicrobium</taxon>
    </lineage>
</organism>
<evidence type="ECO:0000256" key="10">
    <source>
        <dbReference type="ARBA" id="ARBA00023204"/>
    </source>
</evidence>
<keyword evidence="11 15" id="KW-0456">Lyase</keyword>
<feature type="domain" description="FPG-type" evidence="16">
    <location>
        <begin position="239"/>
        <end position="273"/>
    </location>
</feature>
<evidence type="ECO:0000259" key="17">
    <source>
        <dbReference type="PROSITE" id="PS51068"/>
    </source>
</evidence>
<evidence type="ECO:0000256" key="6">
    <source>
        <dbReference type="ARBA" id="ARBA00022771"/>
    </source>
</evidence>
<dbReference type="InterPro" id="IPR035937">
    <property type="entry name" value="FPG_N"/>
</dbReference>
<dbReference type="EC" id="3.2.2.23" evidence="15"/>
<dbReference type="CDD" id="cd08966">
    <property type="entry name" value="EcFpg-like_N"/>
    <property type="match status" value="1"/>
</dbReference>
<dbReference type="InterPro" id="IPR010663">
    <property type="entry name" value="Znf_FPG/IleRS"/>
</dbReference>
<feature type="domain" description="Formamidopyrimidine-DNA glycosylase catalytic" evidence="17">
    <location>
        <begin position="2"/>
        <end position="112"/>
    </location>
</feature>
<dbReference type="Gene3D" id="3.20.190.10">
    <property type="entry name" value="MutM-like, N-terminal"/>
    <property type="match status" value="1"/>
</dbReference>
<dbReference type="InterPro" id="IPR015886">
    <property type="entry name" value="H2TH_FPG"/>
</dbReference>
<evidence type="ECO:0000256" key="15">
    <source>
        <dbReference type="HAMAP-Rule" id="MF_00103"/>
    </source>
</evidence>
<dbReference type="Gene3D" id="1.10.8.50">
    <property type="match status" value="1"/>
</dbReference>
<dbReference type="AlphaFoldDB" id="A0A2S9H1E5"/>
<evidence type="ECO:0000256" key="3">
    <source>
        <dbReference type="ARBA" id="ARBA00011245"/>
    </source>
</evidence>
<evidence type="ECO:0000256" key="9">
    <source>
        <dbReference type="ARBA" id="ARBA00023125"/>
    </source>
</evidence>
<comment type="caution">
    <text evidence="18">The sequence shown here is derived from an EMBL/GenBank/DDBJ whole genome shotgun (WGS) entry which is preliminary data.</text>
</comment>
<dbReference type="RefSeq" id="WP_105531064.1">
    <property type="nucleotide sequence ID" value="NZ_PUGF01000005.1"/>
</dbReference>
<dbReference type="SUPFAM" id="SSF46946">
    <property type="entry name" value="S13-like H2TH domain"/>
    <property type="match status" value="1"/>
</dbReference>
<feature type="binding site" evidence="15">
    <location>
        <position position="109"/>
    </location>
    <ligand>
        <name>DNA</name>
        <dbReference type="ChEBI" id="CHEBI:16991"/>
    </ligand>
</feature>
<keyword evidence="9 15" id="KW-0238">DNA-binding</keyword>
<name>A0A2S9H1E5_9BURK</name>
<dbReference type="EC" id="4.2.99.18" evidence="15"/>
<evidence type="ECO:0000313" key="18">
    <source>
        <dbReference type="EMBL" id="PRC93770.1"/>
    </source>
</evidence>
<dbReference type="InterPro" id="IPR012319">
    <property type="entry name" value="FPG_cat"/>
</dbReference>
<protein>
    <recommendedName>
        <fullName evidence="15">Formamidopyrimidine-DNA glycosylase</fullName>
        <shortName evidence="15">Fapy-DNA glycosylase</shortName>
        <ecNumber evidence="15">3.2.2.23</ecNumber>
    </recommendedName>
    <alternativeName>
        <fullName evidence="15">DNA-(apurinic or apyrimidinic site) lyase MutM</fullName>
        <shortName evidence="15">AP lyase MutM</shortName>
        <ecNumber evidence="15">4.2.99.18</ecNumber>
    </alternativeName>
</protein>
<comment type="function">
    <text evidence="15">Involved in base excision repair of DNA damaged by oxidation or by mutagenic agents. Acts as DNA glycosylase that recognizes and removes damaged bases. Has a preference for oxidized purines, such as 7,8-dihydro-8-oxoguanine (8-oxoG). Has AP (apurinic/apyrimidinic) lyase activity and introduces nicks in the DNA strand. Cleaves the DNA backbone by beta-delta elimination to generate a single-strand break at the site of the removed base with both 3'- and 5'-phosphates.</text>
</comment>
<keyword evidence="5 15" id="KW-0227">DNA damage</keyword>
<dbReference type="PROSITE" id="PS51066">
    <property type="entry name" value="ZF_FPG_2"/>
    <property type="match status" value="1"/>
</dbReference>
<feature type="active site" description="Proton donor; for beta-elimination activity" evidence="15">
    <location>
        <position position="58"/>
    </location>
</feature>
<keyword evidence="19" id="KW-1185">Reference proteome</keyword>
<dbReference type="GO" id="GO:0140078">
    <property type="term" value="F:class I DNA-(apurinic or apyrimidinic site) endonuclease activity"/>
    <property type="evidence" value="ECO:0007669"/>
    <property type="project" value="UniProtKB-EC"/>
</dbReference>
<comment type="cofactor">
    <cofactor evidence="15">
        <name>Zn(2+)</name>
        <dbReference type="ChEBI" id="CHEBI:29105"/>
    </cofactor>
    <text evidence="15">Binds 1 zinc ion per subunit.</text>
</comment>
<dbReference type="InterPro" id="IPR010979">
    <property type="entry name" value="Ribosomal_uS13-like_H2TH"/>
</dbReference>
<dbReference type="Pfam" id="PF06831">
    <property type="entry name" value="H2TH"/>
    <property type="match status" value="1"/>
</dbReference>
<reference evidence="18 19" key="1">
    <citation type="submission" date="2018-02" db="EMBL/GenBank/DDBJ databases">
        <title>Solimicrobium silvestre gen. nov., sp. nov., isolated from alpine forest soil.</title>
        <authorList>
            <person name="Margesin R."/>
            <person name="Albuquerque L."/>
            <person name="Zhang D.-C."/>
            <person name="Froufe H.J.C."/>
            <person name="Severino R."/>
            <person name="Roxo I."/>
            <person name="Egas C."/>
            <person name="Da Costa M.S."/>
        </authorList>
    </citation>
    <scope>NUCLEOTIDE SEQUENCE [LARGE SCALE GENOMIC DNA]</scope>
    <source>
        <strain evidence="18 19">S20-91</strain>
    </source>
</reference>
<evidence type="ECO:0000256" key="4">
    <source>
        <dbReference type="ARBA" id="ARBA00022723"/>
    </source>
</evidence>
<feature type="binding site" evidence="15">
    <location>
        <position position="91"/>
    </location>
    <ligand>
        <name>DNA</name>
        <dbReference type="ChEBI" id="CHEBI:16991"/>
    </ligand>
</feature>
<feature type="active site" description="Proton donor; for delta-elimination activity" evidence="15">
    <location>
        <position position="263"/>
    </location>
</feature>
<evidence type="ECO:0000256" key="14">
    <source>
        <dbReference type="ARBA" id="ARBA00044632"/>
    </source>
</evidence>
<keyword evidence="10 15" id="KW-0234">DNA repair</keyword>
<dbReference type="OrthoDB" id="9800855at2"/>
<comment type="similarity">
    <text evidence="2 15">Belongs to the FPG family.</text>
</comment>
<comment type="subunit">
    <text evidence="3 15">Monomer.</text>
</comment>
<accession>A0A2S9H1E5</accession>
<evidence type="ECO:0000256" key="5">
    <source>
        <dbReference type="ARBA" id="ARBA00022763"/>
    </source>
</evidence>
<dbReference type="PANTHER" id="PTHR22993:SF9">
    <property type="entry name" value="FORMAMIDOPYRIMIDINE-DNA GLYCOSYLASE"/>
    <property type="match status" value="1"/>
</dbReference>
<dbReference type="SUPFAM" id="SSF81624">
    <property type="entry name" value="N-terminal domain of MutM-like DNA repair proteins"/>
    <property type="match status" value="1"/>
</dbReference>
<dbReference type="GO" id="GO:0034039">
    <property type="term" value="F:8-oxo-7,8-dihydroguanine DNA N-glycosylase activity"/>
    <property type="evidence" value="ECO:0007669"/>
    <property type="project" value="TreeGrafter"/>
</dbReference>
<dbReference type="Pfam" id="PF01149">
    <property type="entry name" value="Fapy_DNA_glyco"/>
    <property type="match status" value="1"/>
</dbReference>
<dbReference type="SMART" id="SM00898">
    <property type="entry name" value="Fapy_DNA_glyco"/>
    <property type="match status" value="1"/>
</dbReference>
<dbReference type="HAMAP" id="MF_00103">
    <property type="entry name" value="Fapy_DNA_glycosyl"/>
    <property type="match status" value="1"/>
</dbReference>
<comment type="catalytic activity">
    <reaction evidence="14 15">
        <text>2'-deoxyribonucleotide-(2'-deoxyribose 5'-phosphate)-2'-deoxyribonucleotide-DNA = a 3'-end 2'-deoxyribonucleotide-(2,3-dehydro-2,3-deoxyribose 5'-phosphate)-DNA + a 5'-end 5'-phospho-2'-deoxyribonucleoside-DNA + H(+)</text>
        <dbReference type="Rhea" id="RHEA:66592"/>
        <dbReference type="Rhea" id="RHEA-COMP:13180"/>
        <dbReference type="Rhea" id="RHEA-COMP:16897"/>
        <dbReference type="Rhea" id="RHEA-COMP:17067"/>
        <dbReference type="ChEBI" id="CHEBI:15378"/>
        <dbReference type="ChEBI" id="CHEBI:136412"/>
        <dbReference type="ChEBI" id="CHEBI:157695"/>
        <dbReference type="ChEBI" id="CHEBI:167181"/>
        <dbReference type="EC" id="4.2.99.18"/>
    </reaction>
</comment>
<feature type="active site" description="Proton donor" evidence="15">
    <location>
        <position position="3"/>
    </location>
</feature>
<dbReference type="Pfam" id="PF06827">
    <property type="entry name" value="zf-FPG_IleRS"/>
    <property type="match status" value="1"/>
</dbReference>
<gene>
    <name evidence="15" type="primary">mutM</name>
    <name evidence="15" type="synonym">fpg</name>
    <name evidence="18" type="ORF">S2091_1379</name>
</gene>
<dbReference type="PANTHER" id="PTHR22993">
    <property type="entry name" value="FORMAMIDOPYRIMIDINE-DNA GLYCOSYLASE"/>
    <property type="match status" value="1"/>
</dbReference>
<keyword evidence="4 15" id="KW-0479">Metal-binding</keyword>
<keyword evidence="12 15" id="KW-0511">Multifunctional enzyme</keyword>
<keyword evidence="8 15" id="KW-0862">Zinc</keyword>
<evidence type="ECO:0000256" key="1">
    <source>
        <dbReference type="ARBA" id="ARBA00001668"/>
    </source>
</evidence>
<dbReference type="InterPro" id="IPR020629">
    <property type="entry name" value="FPG_Glyclase"/>
</dbReference>
<dbReference type="GO" id="GO:0008270">
    <property type="term" value="F:zinc ion binding"/>
    <property type="evidence" value="ECO:0007669"/>
    <property type="project" value="UniProtKB-UniRule"/>
</dbReference>
<keyword evidence="7 15" id="KW-0378">Hydrolase</keyword>
<evidence type="ECO:0000313" key="19">
    <source>
        <dbReference type="Proteomes" id="UP000237839"/>
    </source>
</evidence>
<dbReference type="FunFam" id="1.10.8.50:FF:000003">
    <property type="entry name" value="Formamidopyrimidine-DNA glycosylase"/>
    <property type="match status" value="1"/>
</dbReference>
<evidence type="ECO:0000256" key="7">
    <source>
        <dbReference type="ARBA" id="ARBA00022801"/>
    </source>
</evidence>